<sequence>MATPIYITSSQLLAINARVEEIRRSFPEKRNLRFSIESCTTTPPSRTQKRMKANELFVVSSIYLAGQLVIELPGEILDCPRGTLPPKWLRSMEKIFSMLGVQVLASQPEPAAEDDDEGDEEVINEQTVTVAESNNSDSDNHASRVAPRLRAPHPQSTPATPGTLGPRAKSSNKENRRLRKKFKPSATFQAQQKEDKKQRERKIEKESAERAARQKARSDKRKAEEEAASETTTEDEPPCKKAHVEVLGM</sequence>
<evidence type="ECO:0000313" key="2">
    <source>
        <dbReference type="EMBL" id="GAT59179.1"/>
    </source>
</evidence>
<feature type="compositionally biased region" description="Basic and acidic residues" evidence="1">
    <location>
        <begin position="237"/>
        <end position="249"/>
    </location>
</feature>
<evidence type="ECO:0000256" key="1">
    <source>
        <dbReference type="SAM" id="MobiDB-lite"/>
    </source>
</evidence>
<accession>A0ABQ0M7A9</accession>
<gene>
    <name evidence="2" type="ORF">MCHLO_15512</name>
</gene>
<feature type="compositionally biased region" description="Acidic residues" evidence="1">
    <location>
        <begin position="226"/>
        <end position="236"/>
    </location>
</feature>
<name>A0ABQ0M7A9_MYCCL</name>
<feature type="compositionally biased region" description="Basic and acidic residues" evidence="1">
    <location>
        <begin position="192"/>
        <end position="212"/>
    </location>
</feature>
<reference evidence="2" key="1">
    <citation type="submission" date="2014-09" db="EMBL/GenBank/DDBJ databases">
        <title>Genome sequence of the luminous mushroom Mycena chlorophos for searching fungal bioluminescence genes.</title>
        <authorList>
            <person name="Tanaka Y."/>
            <person name="Kasuga D."/>
            <person name="Oba Y."/>
            <person name="Hase S."/>
            <person name="Sato K."/>
            <person name="Oba Y."/>
            <person name="Sakakibara Y."/>
        </authorList>
    </citation>
    <scope>NUCLEOTIDE SEQUENCE</scope>
</reference>
<dbReference type="Proteomes" id="UP000815677">
    <property type="component" value="Unassembled WGS sequence"/>
</dbReference>
<keyword evidence="3" id="KW-1185">Reference proteome</keyword>
<protein>
    <submittedName>
        <fullName evidence="2">Uncharacterized protein</fullName>
    </submittedName>
</protein>
<organism evidence="2 3">
    <name type="scientific">Mycena chlorophos</name>
    <name type="common">Agaric fungus</name>
    <name type="synonym">Agaricus chlorophos</name>
    <dbReference type="NCBI Taxonomy" id="658473"/>
    <lineage>
        <taxon>Eukaryota</taxon>
        <taxon>Fungi</taxon>
        <taxon>Dikarya</taxon>
        <taxon>Basidiomycota</taxon>
        <taxon>Agaricomycotina</taxon>
        <taxon>Agaricomycetes</taxon>
        <taxon>Agaricomycetidae</taxon>
        <taxon>Agaricales</taxon>
        <taxon>Marasmiineae</taxon>
        <taxon>Mycenaceae</taxon>
        <taxon>Mycena</taxon>
    </lineage>
</organism>
<dbReference type="EMBL" id="DF849829">
    <property type="protein sequence ID" value="GAT59179.1"/>
    <property type="molecule type" value="Genomic_DNA"/>
</dbReference>
<evidence type="ECO:0000313" key="3">
    <source>
        <dbReference type="Proteomes" id="UP000815677"/>
    </source>
</evidence>
<feature type="region of interest" description="Disordered" evidence="1">
    <location>
        <begin position="129"/>
        <end position="249"/>
    </location>
</feature>
<proteinExistence type="predicted"/>